<organism evidence="1 2">
    <name type="scientific">Gordoniibacillus kamchatkensis</name>
    <dbReference type="NCBI Taxonomy" id="1590651"/>
    <lineage>
        <taxon>Bacteria</taxon>
        <taxon>Bacillati</taxon>
        <taxon>Bacillota</taxon>
        <taxon>Bacilli</taxon>
        <taxon>Bacillales</taxon>
        <taxon>Paenibacillaceae</taxon>
        <taxon>Gordoniibacillus</taxon>
    </lineage>
</organism>
<reference evidence="1 2" key="1">
    <citation type="submission" date="2014-12" db="EMBL/GenBank/DDBJ databases">
        <title>Draft genome sequence of Paenibacillus kamchatkensis strain B-2647.</title>
        <authorList>
            <person name="Karlyshev A.V."/>
            <person name="Kudryashova E.B."/>
        </authorList>
    </citation>
    <scope>NUCLEOTIDE SEQUENCE [LARGE SCALE GENOMIC DNA]</scope>
    <source>
        <strain evidence="1 2">VKM B-2647</strain>
    </source>
</reference>
<proteinExistence type="predicted"/>
<name>A0ABR5AAT5_9BACL</name>
<dbReference type="Gene3D" id="3.40.50.300">
    <property type="entry name" value="P-loop containing nucleotide triphosphate hydrolases"/>
    <property type="match status" value="2"/>
</dbReference>
<evidence type="ECO:0000313" key="2">
    <source>
        <dbReference type="Proteomes" id="UP000031967"/>
    </source>
</evidence>
<comment type="caution">
    <text evidence="1">The sequence shown here is derived from an EMBL/GenBank/DDBJ whole genome shotgun (WGS) entry which is preliminary data.</text>
</comment>
<accession>A0ABR5AAT5</accession>
<dbReference type="NCBIfam" id="NF045781">
    <property type="entry name" value="Spaf1101_AAA_ATP"/>
    <property type="match status" value="1"/>
</dbReference>
<dbReference type="PANTHER" id="PTHR32182:SF22">
    <property type="entry name" value="ATP-DEPENDENT ENDONUCLEASE, OLD FAMILY-RELATED"/>
    <property type="match status" value="1"/>
</dbReference>
<dbReference type="InterPro" id="IPR054798">
    <property type="entry name" value="Spaf_1101-like"/>
</dbReference>
<dbReference type="EMBL" id="JXAK01000075">
    <property type="protein sequence ID" value="KIL38134.1"/>
    <property type="molecule type" value="Genomic_DNA"/>
</dbReference>
<sequence length="848" mass="99128">MRGNSMESKSTLEIVYDLIEKSRKRYGKLKKCEIHFHTPASHDYRLISDKSYSDLCIEEILDIGVTENYITFEVAKVIKDNIEEYTSDVYKIKMMEEGRPYESFKEFFSYGLIAHKLYSSTVEVAVITDHNTVKGYPKLNYALDRYYKERLKNTKQKQIYLFLGVEISCSEKNHLIGIFDKTKYSEVEAFLEEYIINEEEGTYNTAHFMMEQIAKELDGISYIAHINSSDLLGSHGYNSTLFANDEMKVVGITSLDAKHTVTQRISSFNKDFSSKMGYIYESDSHEIHTLGQKNTWIKFSNITFPALKNSINNHNISIYTEKPNKADKFIKGLVIEPGQNGFLKNLDKSRFFVVEFSKDLNCIIGGRGTGKSTILNTIETIFTLHCEDKKKLNFISRSRRIYIVFTFKQHDYIIEFIPQVIDGANFNSRNIYLEKAFKGDNESELSFHWIKIFRILGPRSFHELKEKETIEILHKIYRRGYSINDLVSRIDSGRISSFIKDTILYGVNYEVIPEFIRNLREKPKRSRLHFLRSNLTKMIGEVDARKKTVEAKIRAFNNKYRNTIQVVYSPKEKETEYYLGPLLGPISGNDKVVNTYLSWNDVERYIYKICEKISFLEFLDYLLRKKYRELQELLSIESFIDETKITQRDVEKRLSYIDDTNRHIVFEQIAEVLTYFFDRLMKCLERYFEVTDEFTLEFNVNSRELVDTPKILMKPITELSLGQKVVAMLTFVFQFGHHVYDNTPLIIDQPEDNLDNQYIYKNLVASLRQIKNTRQVIIVTHSSTIVTNADAEQIIVMSSNNEYGWLEKTGYPSDPVILKHVLNNLEGGPDSFKHKVQTYSNLYLNTIR</sequence>
<dbReference type="PANTHER" id="PTHR32182">
    <property type="entry name" value="DNA REPLICATION AND REPAIR PROTEIN RECF"/>
    <property type="match status" value="1"/>
</dbReference>
<dbReference type="Proteomes" id="UP000031967">
    <property type="component" value="Unassembled WGS sequence"/>
</dbReference>
<gene>
    <name evidence="1" type="ORF">SD70_28500</name>
</gene>
<dbReference type="InterPro" id="IPR016195">
    <property type="entry name" value="Pol/histidinol_Pase-like"/>
</dbReference>
<dbReference type="SUPFAM" id="SSF52540">
    <property type="entry name" value="P-loop containing nucleoside triphosphate hydrolases"/>
    <property type="match status" value="1"/>
</dbReference>
<dbReference type="Gene3D" id="3.20.20.140">
    <property type="entry name" value="Metal-dependent hydrolases"/>
    <property type="match status" value="1"/>
</dbReference>
<dbReference type="SUPFAM" id="SSF89550">
    <property type="entry name" value="PHP domain-like"/>
    <property type="match status" value="1"/>
</dbReference>
<keyword evidence="2" id="KW-1185">Reference proteome</keyword>
<dbReference type="InterPro" id="IPR027417">
    <property type="entry name" value="P-loop_NTPase"/>
</dbReference>
<evidence type="ECO:0000313" key="1">
    <source>
        <dbReference type="EMBL" id="KIL38134.1"/>
    </source>
</evidence>
<protein>
    <submittedName>
        <fullName evidence="1">Uncharacterized protein</fullName>
    </submittedName>
</protein>